<protein>
    <recommendedName>
        <fullName evidence="3">PEP-CTERM sorting domain-containing protein</fullName>
    </recommendedName>
</protein>
<name>A0ABR8DXQ4_9NOSO</name>
<sequence length="226" mass="24261">MKKIYFWKSSFALTFESLVPIVPAARLVTLLGLLLGMHQTVSAATITFEQASLGTLSTYTESGFTTSAISGPWVTTGSYGNPAPFIQFTNEAGQNSLTSTIQITNDDSPFTFSSIDLYSSVTPIPYSITGFLNSTAIFSFEGTVPNTFGNFQTVVNSNSNYSIDSLTISLTNPALTCCSNPMGLDNITVTPIVTTSVPEPNSSLFFLLGLPVATWLSQRDTKGKRI</sequence>
<evidence type="ECO:0000313" key="2">
    <source>
        <dbReference type="Proteomes" id="UP000623440"/>
    </source>
</evidence>
<keyword evidence="2" id="KW-1185">Reference proteome</keyword>
<gene>
    <name evidence="1" type="ORF">H6G97_32465</name>
</gene>
<evidence type="ECO:0008006" key="3">
    <source>
        <dbReference type="Google" id="ProtNLM"/>
    </source>
</evidence>
<dbReference type="Proteomes" id="UP000623440">
    <property type="component" value="Unassembled WGS sequence"/>
</dbReference>
<accession>A0ABR8DXQ4</accession>
<dbReference type="RefSeq" id="WP_190944533.1">
    <property type="nucleotide sequence ID" value="NZ_JACJSI010000127.1"/>
</dbReference>
<reference evidence="1 2" key="1">
    <citation type="journal article" date="2020" name="ISME J.">
        <title>Comparative genomics reveals insights into cyanobacterial evolution and habitat adaptation.</title>
        <authorList>
            <person name="Chen M.Y."/>
            <person name="Teng W.K."/>
            <person name="Zhao L."/>
            <person name="Hu C.X."/>
            <person name="Zhou Y.K."/>
            <person name="Han B.P."/>
            <person name="Song L.R."/>
            <person name="Shu W.S."/>
        </authorList>
    </citation>
    <scope>NUCLEOTIDE SEQUENCE [LARGE SCALE GENOMIC DNA]</scope>
    <source>
        <strain evidence="1 2">FACHB-838</strain>
    </source>
</reference>
<organism evidence="1 2">
    <name type="scientific">Nostoc flagelliforme FACHB-838</name>
    <dbReference type="NCBI Taxonomy" id="2692904"/>
    <lineage>
        <taxon>Bacteria</taxon>
        <taxon>Bacillati</taxon>
        <taxon>Cyanobacteriota</taxon>
        <taxon>Cyanophyceae</taxon>
        <taxon>Nostocales</taxon>
        <taxon>Nostocaceae</taxon>
        <taxon>Nostoc</taxon>
    </lineage>
</organism>
<dbReference type="EMBL" id="JACJSI010000127">
    <property type="protein sequence ID" value="MBD2534008.1"/>
    <property type="molecule type" value="Genomic_DNA"/>
</dbReference>
<comment type="caution">
    <text evidence="1">The sequence shown here is derived from an EMBL/GenBank/DDBJ whole genome shotgun (WGS) entry which is preliminary data.</text>
</comment>
<evidence type="ECO:0000313" key="1">
    <source>
        <dbReference type="EMBL" id="MBD2534008.1"/>
    </source>
</evidence>
<proteinExistence type="predicted"/>